<dbReference type="Gene3D" id="3.40.50.2300">
    <property type="match status" value="1"/>
</dbReference>
<feature type="domain" description="Response regulatory" evidence="3">
    <location>
        <begin position="8"/>
        <end position="124"/>
    </location>
</feature>
<dbReference type="SMART" id="SM00448">
    <property type="entry name" value="REC"/>
    <property type="match status" value="1"/>
</dbReference>
<keyword evidence="1" id="KW-0378">Hydrolase</keyword>
<name>A0A9E5MMT0_9GAMM</name>
<gene>
    <name evidence="4" type="ORF">G8770_16335</name>
</gene>
<sequence>MLESRALTVLIADDTDSDRLILEAIVKKEGHQVISVDNGIKAVAAYQEHHPDLVLLDALMPVMDGFEAARQIKVLAGEDLVPVIFLTSLADTDSLVKCLEAGGDDFLSKPYSRVILKAKIKAFSRMREMHQMVQLQRDQIAQHNSHLMREQEVAKQIFDKIAHTGSMNAPNVRYSLSPLAIFNGDVIVAAVRPSGSMMVLLGDFTGHGLPAAIGSMPLSSIFYGMVGKGYSMVDILREINQKLKQILPVGVFCCATIVDMNFSKRKIKIWNGGLPDCYIHRLDSGAVDTVRSTHLPLGVLNDANFKDDCEQVEMNPGDRLYLWSDGIIESRNKHGEMFGEERLKQLFENNAQADTVFERILDAVHEYSDGQRDDDLSLIELTMADPGQLPDTRQEYTTSRYGGLQEWSMTLELKTSTLKLFDPLPLLLNILVEVPGLRSHSGTLYTLLAELYSNALEHGVLRLPSSWKTTSEGFERYYQERQKRMDALSAGFIRFDMEHQTQGAGGVLTIRVTDSGDGFEHVKNINNGHRLEAYSGRGIALIRSLSHSLRYLGNGNQVEVTFVWDADD</sequence>
<accession>A0A9E5MMT0</accession>
<dbReference type="PANTHER" id="PTHR43156:SF2">
    <property type="entry name" value="STAGE II SPORULATION PROTEIN E"/>
    <property type="match status" value="1"/>
</dbReference>
<dbReference type="InterPro" id="IPR001789">
    <property type="entry name" value="Sig_transdc_resp-reg_receiver"/>
</dbReference>
<dbReference type="SUPFAM" id="SSF52172">
    <property type="entry name" value="CheY-like"/>
    <property type="match status" value="1"/>
</dbReference>
<dbReference type="AlphaFoldDB" id="A0A9E5MMT0"/>
<keyword evidence="2" id="KW-0597">Phosphoprotein</keyword>
<dbReference type="InterPro" id="IPR001932">
    <property type="entry name" value="PPM-type_phosphatase-like_dom"/>
</dbReference>
<dbReference type="GO" id="GO:0000160">
    <property type="term" value="P:phosphorelay signal transduction system"/>
    <property type="evidence" value="ECO:0007669"/>
    <property type="project" value="InterPro"/>
</dbReference>
<dbReference type="Gene3D" id="3.30.565.10">
    <property type="entry name" value="Histidine kinase-like ATPase, C-terminal domain"/>
    <property type="match status" value="1"/>
</dbReference>
<dbReference type="CDD" id="cd16936">
    <property type="entry name" value="HATPase_RsbW-like"/>
    <property type="match status" value="1"/>
</dbReference>
<dbReference type="Gene3D" id="3.60.40.10">
    <property type="entry name" value="PPM-type phosphatase domain"/>
    <property type="match status" value="1"/>
</dbReference>
<dbReference type="Pfam" id="PF13581">
    <property type="entry name" value="HATPase_c_2"/>
    <property type="match status" value="1"/>
</dbReference>
<dbReference type="Proteomes" id="UP000787472">
    <property type="component" value="Unassembled WGS sequence"/>
</dbReference>
<dbReference type="PROSITE" id="PS50110">
    <property type="entry name" value="RESPONSE_REGULATORY"/>
    <property type="match status" value="1"/>
</dbReference>
<evidence type="ECO:0000256" key="1">
    <source>
        <dbReference type="ARBA" id="ARBA00022801"/>
    </source>
</evidence>
<dbReference type="PANTHER" id="PTHR43156">
    <property type="entry name" value="STAGE II SPORULATION PROTEIN E-RELATED"/>
    <property type="match status" value="1"/>
</dbReference>
<evidence type="ECO:0000313" key="5">
    <source>
        <dbReference type="Proteomes" id="UP000787472"/>
    </source>
</evidence>
<dbReference type="SMART" id="SM00331">
    <property type="entry name" value="PP2C_SIG"/>
    <property type="match status" value="1"/>
</dbReference>
<dbReference type="InterPro" id="IPR036457">
    <property type="entry name" value="PPM-type-like_dom_sf"/>
</dbReference>
<evidence type="ECO:0000313" key="4">
    <source>
        <dbReference type="EMBL" id="NHO67117.1"/>
    </source>
</evidence>
<dbReference type="SUPFAM" id="SSF81606">
    <property type="entry name" value="PP2C-like"/>
    <property type="match status" value="1"/>
</dbReference>
<dbReference type="InterPro" id="IPR003594">
    <property type="entry name" value="HATPase_dom"/>
</dbReference>
<feature type="modified residue" description="4-aspartylphosphate" evidence="2">
    <location>
        <position position="57"/>
    </location>
</feature>
<comment type="caution">
    <text evidence="4">The sequence shown here is derived from an EMBL/GenBank/DDBJ whole genome shotgun (WGS) entry which is preliminary data.</text>
</comment>
<proteinExistence type="predicted"/>
<dbReference type="GO" id="GO:0016791">
    <property type="term" value="F:phosphatase activity"/>
    <property type="evidence" value="ECO:0007669"/>
    <property type="project" value="TreeGrafter"/>
</dbReference>
<organism evidence="4 5">
    <name type="scientific">Pseudomaricurvus hydrocarbonicus</name>
    <dbReference type="NCBI Taxonomy" id="1470433"/>
    <lineage>
        <taxon>Bacteria</taxon>
        <taxon>Pseudomonadati</taxon>
        <taxon>Pseudomonadota</taxon>
        <taxon>Gammaproteobacteria</taxon>
        <taxon>Cellvibrionales</taxon>
        <taxon>Cellvibrionaceae</taxon>
        <taxon>Pseudomaricurvus</taxon>
    </lineage>
</organism>
<dbReference type="InterPro" id="IPR036890">
    <property type="entry name" value="HATPase_C_sf"/>
</dbReference>
<dbReference type="RefSeq" id="WP_167189198.1">
    <property type="nucleotide sequence ID" value="NZ_JAAONZ010000014.1"/>
</dbReference>
<dbReference type="InterPro" id="IPR052016">
    <property type="entry name" value="Bact_Sigma-Reg"/>
</dbReference>
<dbReference type="Pfam" id="PF07228">
    <property type="entry name" value="SpoIIE"/>
    <property type="match status" value="1"/>
</dbReference>
<protein>
    <submittedName>
        <fullName evidence="4">Fused response regulator/phosphatase</fullName>
    </submittedName>
</protein>
<evidence type="ECO:0000256" key="2">
    <source>
        <dbReference type="PROSITE-ProRule" id="PRU00169"/>
    </source>
</evidence>
<reference evidence="4" key="1">
    <citation type="submission" date="2020-03" db="EMBL/GenBank/DDBJ databases">
        <authorList>
            <person name="Guo F."/>
        </authorList>
    </citation>
    <scope>NUCLEOTIDE SEQUENCE</scope>
    <source>
        <strain evidence="4">JCM 30134</strain>
    </source>
</reference>
<dbReference type="EMBL" id="JAAONZ010000014">
    <property type="protein sequence ID" value="NHO67117.1"/>
    <property type="molecule type" value="Genomic_DNA"/>
</dbReference>
<evidence type="ECO:0000259" key="3">
    <source>
        <dbReference type="PROSITE" id="PS50110"/>
    </source>
</evidence>
<keyword evidence="5" id="KW-1185">Reference proteome</keyword>
<dbReference type="Pfam" id="PF00072">
    <property type="entry name" value="Response_reg"/>
    <property type="match status" value="1"/>
</dbReference>
<dbReference type="InterPro" id="IPR011006">
    <property type="entry name" value="CheY-like_superfamily"/>
</dbReference>